<dbReference type="EMBL" id="CP032568">
    <property type="protein sequence ID" value="AYF78307.1"/>
    <property type="molecule type" value="Genomic_DNA"/>
</dbReference>
<dbReference type="Proteomes" id="UP000267164">
    <property type="component" value="Chromosome"/>
</dbReference>
<organism evidence="1 2">
    <name type="scientific">Nocardia yunnanensis</name>
    <dbReference type="NCBI Taxonomy" id="2382165"/>
    <lineage>
        <taxon>Bacteria</taxon>
        <taxon>Bacillati</taxon>
        <taxon>Actinomycetota</taxon>
        <taxon>Actinomycetes</taxon>
        <taxon>Mycobacteriales</taxon>
        <taxon>Nocardiaceae</taxon>
        <taxon>Nocardia</taxon>
    </lineage>
</organism>
<protein>
    <submittedName>
        <fullName evidence="1">Uncharacterized protein</fullName>
    </submittedName>
</protein>
<proteinExistence type="predicted"/>
<reference evidence="1 2" key="1">
    <citation type="submission" date="2018-09" db="EMBL/GenBank/DDBJ databases">
        <title>Nocardia yunnanensis sp. nov., an actinomycete isolated from a soil sample.</title>
        <authorList>
            <person name="Zhang J."/>
        </authorList>
    </citation>
    <scope>NUCLEOTIDE SEQUENCE [LARGE SCALE GENOMIC DNA]</scope>
    <source>
        <strain evidence="1 2">CFHS0054</strain>
    </source>
</reference>
<dbReference type="AlphaFoldDB" id="A0A386ZL19"/>
<dbReference type="OrthoDB" id="9856917at2"/>
<gene>
    <name evidence="1" type="ORF">D7D52_35815</name>
</gene>
<sequence>MGVMSSTRRDQQPMFAFRLKEHPAKVVRDKLAVEAITAQALMETLALAWATGKLSEDVRALRAEIAADGLL</sequence>
<accession>A0A386ZL19</accession>
<evidence type="ECO:0000313" key="1">
    <source>
        <dbReference type="EMBL" id="AYF78307.1"/>
    </source>
</evidence>
<name>A0A386ZL19_9NOCA</name>
<keyword evidence="2" id="KW-1185">Reference proteome</keyword>
<evidence type="ECO:0000313" key="2">
    <source>
        <dbReference type="Proteomes" id="UP000267164"/>
    </source>
</evidence>
<dbReference type="KEGG" id="nyu:D7D52_35815"/>